<protein>
    <recommendedName>
        <fullName evidence="4 12">GDP-Man:Man(3)GlcNAc(2)-PP-Dol alpha-1,2-mannosyltransferase</fullName>
        <ecNumber evidence="3 12">2.4.1.131</ecNumber>
    </recommendedName>
</protein>
<dbReference type="InterPro" id="IPR031814">
    <property type="entry name" value="ALG11_N"/>
</dbReference>
<dbReference type="InterPro" id="IPR001296">
    <property type="entry name" value="Glyco_trans_1"/>
</dbReference>
<keyword evidence="10 12" id="KW-0472">Membrane</keyword>
<name>A0A061FLH0_THECC</name>
<evidence type="ECO:0000256" key="5">
    <source>
        <dbReference type="ARBA" id="ARBA00022676"/>
    </source>
</evidence>
<dbReference type="GO" id="GO:0004377">
    <property type="term" value="F:GDP-Man:Man(3)GlcNAc(2)-PP-Dol alpha-1,2-mannosyltransferase activity"/>
    <property type="evidence" value="ECO:0007669"/>
    <property type="project" value="UniProtKB-UniRule"/>
</dbReference>
<dbReference type="SUPFAM" id="SSF53756">
    <property type="entry name" value="UDP-Glycosyltransferase/glycogen phosphorylase"/>
    <property type="match status" value="1"/>
</dbReference>
<sequence>MITWILSWSLISLPLATILLFASKILNRRRNKKRAVGYFHPYTNDGGGGERVLWCAVKAIQEQNPDLDSVIFTGDHDASSQSLMSRATDRFGVHLLYPPKVVHLNKRKWIEETTYPHFTMIGQSLGSVYLSWEALSKFTPLYYFDTSGYAFTYPIARLFGCKVICYTHYPTISLDMVSRVRQRSSMYNNDALIAGRIYGMVGSCAHLVMVNSSWTQSHIEKLWRTPERTKRVYPPCDTSGLQALPLERAMETPKIISVSQFRPEKAHGLQLEAFSVAIRKLDKDLPRPTLQFVGSCRNKSDEERLQNLKDKAVQLNITEDVEFHKNLMYRDLVRLLGGAVAGIHSMIDEHFGICVVEYMAAGAIPIAHNSAGPKMDIVLDEDGQETGFLALSVEEYADAILKIIRMPESERLKIAAAARRRANRFSEQRFYDDFKAAIRPILCHSS</sequence>
<keyword evidence="8 12" id="KW-0256">Endoplasmic reticulum</keyword>
<keyword evidence="6 12" id="KW-0808">Transferase</keyword>
<accession>A0A061FLH0</accession>
<dbReference type="PANTHER" id="PTHR45919:SF1">
    <property type="entry name" value="GDP-MAN:MAN(3)GLCNAC(2)-PP-DOL ALPHA-1,2-MANNOSYLTRANSFERASE"/>
    <property type="match status" value="1"/>
</dbReference>
<dbReference type="PANTHER" id="PTHR45919">
    <property type="entry name" value="GDP-MAN:MAN(3)GLCNAC(2)-PP-DOL ALPHA-1,2-MANNOSYLTRANSFERASE"/>
    <property type="match status" value="1"/>
</dbReference>
<evidence type="ECO:0000256" key="3">
    <source>
        <dbReference type="ARBA" id="ARBA00012645"/>
    </source>
</evidence>
<feature type="transmembrane region" description="Helical" evidence="12">
    <location>
        <begin position="6"/>
        <end position="26"/>
    </location>
</feature>
<dbReference type="EC" id="2.4.1.131" evidence="3 12"/>
<dbReference type="Proteomes" id="UP000026915">
    <property type="component" value="Chromosome 10"/>
</dbReference>
<keyword evidence="16" id="KW-1185">Reference proteome</keyword>
<comment type="function">
    <text evidence="12">GDP-Man:Man(3)GlcNAc(2)-PP-Dol alpha-1,2-mannosyltransferase that operates in the biosynthetic pathway of dolichol-linked oligosaccharides, the glycan precursors employed in protein asparagine (N)-glycosylation. The assembly of dolichol-linked oligosaccharides begins on the cytosolic side of the endoplasmic reticulum membrane and finishes in its lumen. The sequential addition of sugars to dolichol pyrophosphate produces dolichol-linked oligosaccharides containing fourteen sugars, including two GlcNAcs, nine mannoses and three glucoses. Once assembled, the oligosaccharide is transferred from the lipid to nascent proteins by oligosaccharyltransferases. Catalyzes, on the cytoplasmic face of the endoplasmic reticulum, the addition of the fourth and fifth mannose residues to the dolichol-linked oligosaccharide chain, to produce Man(5)GlcNAc(2)-PP-dolichol core oligosaccharide.</text>
</comment>
<evidence type="ECO:0000256" key="12">
    <source>
        <dbReference type="RuleBase" id="RU367051"/>
    </source>
</evidence>
<feature type="domain" description="ALG11 mannosyltransferase N-terminal" evidence="14">
    <location>
        <begin position="34"/>
        <end position="223"/>
    </location>
</feature>
<evidence type="ECO:0000256" key="9">
    <source>
        <dbReference type="ARBA" id="ARBA00022989"/>
    </source>
</evidence>
<evidence type="ECO:0000256" key="10">
    <source>
        <dbReference type="ARBA" id="ARBA00023136"/>
    </source>
</evidence>
<organism evidence="15 16">
    <name type="scientific">Theobroma cacao</name>
    <name type="common">Cacao</name>
    <name type="synonym">Cocoa</name>
    <dbReference type="NCBI Taxonomy" id="3641"/>
    <lineage>
        <taxon>Eukaryota</taxon>
        <taxon>Viridiplantae</taxon>
        <taxon>Streptophyta</taxon>
        <taxon>Embryophyta</taxon>
        <taxon>Tracheophyta</taxon>
        <taxon>Spermatophyta</taxon>
        <taxon>Magnoliopsida</taxon>
        <taxon>eudicotyledons</taxon>
        <taxon>Gunneridae</taxon>
        <taxon>Pentapetalae</taxon>
        <taxon>rosids</taxon>
        <taxon>malvids</taxon>
        <taxon>Malvales</taxon>
        <taxon>Malvaceae</taxon>
        <taxon>Byttnerioideae</taxon>
        <taxon>Theobroma</taxon>
    </lineage>
</organism>
<dbReference type="CDD" id="cd03806">
    <property type="entry name" value="GT4_ALG11-like"/>
    <property type="match status" value="1"/>
</dbReference>
<dbReference type="AlphaFoldDB" id="A0A061FLH0"/>
<dbReference type="GO" id="GO:0005789">
    <property type="term" value="C:endoplasmic reticulum membrane"/>
    <property type="evidence" value="ECO:0007669"/>
    <property type="project" value="UniProtKB-SubCell"/>
</dbReference>
<evidence type="ECO:0000313" key="16">
    <source>
        <dbReference type="Proteomes" id="UP000026915"/>
    </source>
</evidence>
<evidence type="ECO:0000259" key="13">
    <source>
        <dbReference type="Pfam" id="PF00534"/>
    </source>
</evidence>
<dbReference type="HOGENOM" id="CLU_017896_2_0_1"/>
<evidence type="ECO:0000256" key="2">
    <source>
        <dbReference type="ARBA" id="ARBA00004922"/>
    </source>
</evidence>
<evidence type="ECO:0000256" key="11">
    <source>
        <dbReference type="ARBA" id="ARBA00045065"/>
    </source>
</evidence>
<feature type="domain" description="Glycosyl transferase family 1" evidence="13">
    <location>
        <begin position="249"/>
        <end position="420"/>
    </location>
</feature>
<dbReference type="Pfam" id="PF15924">
    <property type="entry name" value="ALG11_N"/>
    <property type="match status" value="1"/>
</dbReference>
<reference evidence="15 16" key="1">
    <citation type="journal article" date="2013" name="Genome Biol.">
        <title>The genome sequence of the most widely cultivated cacao type and its use to identify candidate genes regulating pod color.</title>
        <authorList>
            <person name="Motamayor J.C."/>
            <person name="Mockaitis K."/>
            <person name="Schmutz J."/>
            <person name="Haiminen N."/>
            <person name="Iii D.L."/>
            <person name="Cornejo O."/>
            <person name="Findley S.D."/>
            <person name="Zheng P."/>
            <person name="Utro F."/>
            <person name="Royaert S."/>
            <person name="Saski C."/>
            <person name="Jenkins J."/>
            <person name="Podicheti R."/>
            <person name="Zhao M."/>
            <person name="Scheffler B.E."/>
            <person name="Stack J.C."/>
            <person name="Feltus F.A."/>
            <person name="Mustiga G.M."/>
            <person name="Amores F."/>
            <person name="Phillips W."/>
            <person name="Marelli J.P."/>
            <person name="May G.D."/>
            <person name="Shapiro H."/>
            <person name="Ma J."/>
            <person name="Bustamante C.D."/>
            <person name="Schnell R.J."/>
            <person name="Main D."/>
            <person name="Gilbert D."/>
            <person name="Parida L."/>
            <person name="Kuhn D.N."/>
        </authorList>
    </citation>
    <scope>NUCLEOTIDE SEQUENCE [LARGE SCALE GENOMIC DNA]</scope>
    <source>
        <strain evidence="16">cv. Matina 1-6</strain>
    </source>
</reference>
<evidence type="ECO:0000256" key="6">
    <source>
        <dbReference type="ARBA" id="ARBA00022679"/>
    </source>
</evidence>
<dbReference type="Gene3D" id="3.40.50.2000">
    <property type="entry name" value="Glycogen Phosphorylase B"/>
    <property type="match status" value="1"/>
</dbReference>
<dbReference type="EMBL" id="CM001888">
    <property type="protein sequence ID" value="EOY17733.1"/>
    <property type="molecule type" value="Genomic_DNA"/>
</dbReference>
<comment type="pathway">
    <text evidence="2 12">Protein modification; protein glycosylation.</text>
</comment>
<evidence type="ECO:0000313" key="15">
    <source>
        <dbReference type="EMBL" id="EOY17733.1"/>
    </source>
</evidence>
<dbReference type="InterPro" id="IPR038013">
    <property type="entry name" value="ALG11"/>
</dbReference>
<comment type="similarity">
    <text evidence="12">Belongs to the glycosyltransferase group 1 family. Glycosyltransferase 4 subfamily.</text>
</comment>
<evidence type="ECO:0000259" key="14">
    <source>
        <dbReference type="Pfam" id="PF15924"/>
    </source>
</evidence>
<comment type="catalytic activity">
    <reaction evidence="11 12">
        <text>an alpha-D-Man-(1-&gt;3)-[alpha-D-Man-(1-&gt;6)]-beta-D-Man-(1-&gt;4)-beta-D-GlcNAc-(1-&gt;4)-alpha-D-GlcNAc-diphospho-di-trans,poly-cis-dolichol + 2 GDP-alpha-D-mannose = an alpha-D-Man-(1-&gt;2)-alpha-D-Man-(1-&gt;2)-alpha-D-Man-(1-&gt;3)-[alpha-D-Man-(1-&gt;6)]-beta-D-Man-(1-&gt;4)-beta-D-GlcNAc-(1-&gt;4)-alpha-D-GlcNAc-diphospho-di-trans,poly-cis-dolichol + 2 GDP + 2 H(+)</text>
        <dbReference type="Rhea" id="RHEA:29523"/>
        <dbReference type="Rhea" id="RHEA-COMP:19515"/>
        <dbReference type="Rhea" id="RHEA-COMP:19516"/>
        <dbReference type="ChEBI" id="CHEBI:15378"/>
        <dbReference type="ChEBI" id="CHEBI:57527"/>
        <dbReference type="ChEBI" id="CHEBI:58189"/>
        <dbReference type="ChEBI" id="CHEBI:132511"/>
        <dbReference type="ChEBI" id="CHEBI:132515"/>
        <dbReference type="EC" id="2.4.1.131"/>
    </reaction>
    <physiologicalReaction direction="left-to-right" evidence="11 12">
        <dbReference type="Rhea" id="RHEA:29524"/>
    </physiologicalReaction>
</comment>
<evidence type="ECO:0000256" key="1">
    <source>
        <dbReference type="ARBA" id="ARBA00004389"/>
    </source>
</evidence>
<comment type="subcellular location">
    <subcellularLocation>
        <location evidence="1">Endoplasmic reticulum membrane</location>
        <topology evidence="1">Single-pass membrane protein</topology>
    </subcellularLocation>
</comment>
<dbReference type="Gramene" id="EOY17733">
    <property type="protein sequence ID" value="EOY17733"/>
    <property type="gene ID" value="TCM_042477"/>
</dbReference>
<keyword evidence="7 12" id="KW-0812">Transmembrane</keyword>
<keyword evidence="9 12" id="KW-1133">Transmembrane helix</keyword>
<dbReference type="Pfam" id="PF00534">
    <property type="entry name" value="Glycos_transf_1"/>
    <property type="match status" value="1"/>
</dbReference>
<dbReference type="UniPathway" id="UPA00378"/>
<dbReference type="FunFam" id="3.40.50.2000:FF:000156">
    <property type="entry name" value="GDP-Man:Man(3)GlcNAc(2)-PP-Dol alpha-1,2-mannosyltransferase"/>
    <property type="match status" value="1"/>
</dbReference>
<evidence type="ECO:0000256" key="7">
    <source>
        <dbReference type="ARBA" id="ARBA00022692"/>
    </source>
</evidence>
<evidence type="ECO:0000256" key="4">
    <source>
        <dbReference type="ARBA" id="ARBA00022018"/>
    </source>
</evidence>
<evidence type="ECO:0000256" key="8">
    <source>
        <dbReference type="ARBA" id="ARBA00022824"/>
    </source>
</evidence>
<gene>
    <name evidence="15" type="ORF">TCM_042477</name>
</gene>
<proteinExistence type="inferred from homology"/>
<keyword evidence="5 12" id="KW-0328">Glycosyltransferase</keyword>